<dbReference type="AlphaFoldDB" id="A0A6A5TMQ1"/>
<keyword evidence="1" id="KW-0853">WD repeat</keyword>
<evidence type="ECO:0000256" key="3">
    <source>
        <dbReference type="SAM" id="MobiDB-lite"/>
    </source>
</evidence>
<protein>
    <recommendedName>
        <fullName evidence="6">WD40 repeat-like protein</fullName>
    </recommendedName>
</protein>
<dbReference type="Gene3D" id="2.130.10.10">
    <property type="entry name" value="YVTN repeat-like/Quinoprotein amine dehydrogenase"/>
    <property type="match status" value="1"/>
</dbReference>
<name>A0A6A5TMQ1_9PLEO</name>
<proteinExistence type="predicted"/>
<dbReference type="Proteomes" id="UP000800035">
    <property type="component" value="Unassembled WGS sequence"/>
</dbReference>
<reference evidence="4" key="1">
    <citation type="journal article" date="2020" name="Stud. Mycol.">
        <title>101 Dothideomycetes genomes: a test case for predicting lifestyles and emergence of pathogens.</title>
        <authorList>
            <person name="Haridas S."/>
            <person name="Albert R."/>
            <person name="Binder M."/>
            <person name="Bloem J."/>
            <person name="Labutti K."/>
            <person name="Salamov A."/>
            <person name="Andreopoulos B."/>
            <person name="Baker S."/>
            <person name="Barry K."/>
            <person name="Bills G."/>
            <person name="Bluhm B."/>
            <person name="Cannon C."/>
            <person name="Castanera R."/>
            <person name="Culley D."/>
            <person name="Daum C."/>
            <person name="Ezra D."/>
            <person name="Gonzalez J."/>
            <person name="Henrissat B."/>
            <person name="Kuo A."/>
            <person name="Liang C."/>
            <person name="Lipzen A."/>
            <person name="Lutzoni F."/>
            <person name="Magnuson J."/>
            <person name="Mondo S."/>
            <person name="Nolan M."/>
            <person name="Ohm R."/>
            <person name="Pangilinan J."/>
            <person name="Park H.-J."/>
            <person name="Ramirez L."/>
            <person name="Alfaro M."/>
            <person name="Sun H."/>
            <person name="Tritt A."/>
            <person name="Yoshinaga Y."/>
            <person name="Zwiers L.-H."/>
            <person name="Turgeon B."/>
            <person name="Goodwin S."/>
            <person name="Spatafora J."/>
            <person name="Crous P."/>
            <person name="Grigoriev I."/>
        </authorList>
    </citation>
    <scope>NUCLEOTIDE SEQUENCE</scope>
    <source>
        <strain evidence="4">CBS 675.92</strain>
    </source>
</reference>
<dbReference type="InterPro" id="IPR052254">
    <property type="entry name" value="CUL4-DDB1_E3_ligase_receptor"/>
</dbReference>
<feature type="compositionally biased region" description="Basic residues" evidence="3">
    <location>
        <begin position="366"/>
        <end position="377"/>
    </location>
</feature>
<dbReference type="GO" id="GO:0080008">
    <property type="term" value="C:Cul4-RING E3 ubiquitin ligase complex"/>
    <property type="evidence" value="ECO:0007669"/>
    <property type="project" value="TreeGrafter"/>
</dbReference>
<feature type="region of interest" description="Disordered" evidence="3">
    <location>
        <begin position="360"/>
        <end position="382"/>
    </location>
</feature>
<accession>A0A6A5TMQ1</accession>
<dbReference type="InterPro" id="IPR036322">
    <property type="entry name" value="WD40_repeat_dom_sf"/>
</dbReference>
<organism evidence="4 5">
    <name type="scientific">Byssothecium circinans</name>
    <dbReference type="NCBI Taxonomy" id="147558"/>
    <lineage>
        <taxon>Eukaryota</taxon>
        <taxon>Fungi</taxon>
        <taxon>Dikarya</taxon>
        <taxon>Ascomycota</taxon>
        <taxon>Pezizomycotina</taxon>
        <taxon>Dothideomycetes</taxon>
        <taxon>Pleosporomycetidae</taxon>
        <taxon>Pleosporales</taxon>
        <taxon>Massarineae</taxon>
        <taxon>Massarinaceae</taxon>
        <taxon>Byssothecium</taxon>
    </lineage>
</organism>
<evidence type="ECO:0000313" key="4">
    <source>
        <dbReference type="EMBL" id="KAF1952086.1"/>
    </source>
</evidence>
<dbReference type="InterPro" id="IPR015943">
    <property type="entry name" value="WD40/YVTN_repeat-like_dom_sf"/>
</dbReference>
<keyword evidence="5" id="KW-1185">Reference proteome</keyword>
<dbReference type="SUPFAM" id="SSF50978">
    <property type="entry name" value="WD40 repeat-like"/>
    <property type="match status" value="1"/>
</dbReference>
<evidence type="ECO:0000256" key="1">
    <source>
        <dbReference type="ARBA" id="ARBA00022574"/>
    </source>
</evidence>
<gene>
    <name evidence="4" type="ORF">CC80DRAFT_495678</name>
</gene>
<evidence type="ECO:0008006" key="6">
    <source>
        <dbReference type="Google" id="ProtNLM"/>
    </source>
</evidence>
<dbReference type="PANTHER" id="PTHR44472:SF1">
    <property type="entry name" value="DDB1 AND CUL4 ASSOCIATED FACTOR 4"/>
    <property type="match status" value="1"/>
</dbReference>
<dbReference type="PANTHER" id="PTHR44472">
    <property type="entry name" value="DDB1- AND CUL4-ASSOCIATED FACTOR 4-RELATED"/>
    <property type="match status" value="1"/>
</dbReference>
<evidence type="ECO:0000313" key="5">
    <source>
        <dbReference type="Proteomes" id="UP000800035"/>
    </source>
</evidence>
<sequence length="482" mass="54402">MDGREIPGFYFDPEKQKYFQIQKNHQLPHAKYSEENIKKRRKKLTIEREGVARTNKLQKERVIRQLDRNALFHASFDREMGSRLTRRLWPGACASGLPSIPETMFEWTLGSPNRKTKLFDCDVATTTIYAVHGDNIIQRRRSSNSSSKRVHRDTDIDYWREPVSEPWDEFARLTSSISSLVYLPHSSALAATTEGSDRPPVVYLSDPDRDGPYVNQQFTPKGTSSIWCSAARPQDSSSACSAPSSCVAAADIESLAVGTSNSLLMFNRSQSGSWDSTTACKLESDVLSIDWLSSRLVALGCRNGEILLYDTRSKGSSHILQHPNPVQSLKRTNHDTRIVCASLYDAIQLYDIRHSRPSSIANRGYSNRRRPGKRRKGTSSVPDYCSQPVVEYQDSKTDDFNRAVDVHPELGLVATLQESPLRSGSIKMFNMWTGNMVKEIKSNPLDKILPKRHSSCLKFVYEGDGGVSLWASWDGEIIRSKW</sequence>
<evidence type="ECO:0000256" key="2">
    <source>
        <dbReference type="ARBA" id="ARBA00022737"/>
    </source>
</evidence>
<dbReference type="OrthoDB" id="128867at2759"/>
<keyword evidence="2" id="KW-0677">Repeat</keyword>
<dbReference type="EMBL" id="ML977013">
    <property type="protein sequence ID" value="KAF1952086.1"/>
    <property type="molecule type" value="Genomic_DNA"/>
</dbReference>